<evidence type="ECO:0000313" key="1">
    <source>
        <dbReference type="EMBL" id="CAG8475085.1"/>
    </source>
</evidence>
<organism evidence="1 2">
    <name type="scientific">Gigaspora margarita</name>
    <dbReference type="NCBI Taxonomy" id="4874"/>
    <lineage>
        <taxon>Eukaryota</taxon>
        <taxon>Fungi</taxon>
        <taxon>Fungi incertae sedis</taxon>
        <taxon>Mucoromycota</taxon>
        <taxon>Glomeromycotina</taxon>
        <taxon>Glomeromycetes</taxon>
        <taxon>Diversisporales</taxon>
        <taxon>Gigasporaceae</taxon>
        <taxon>Gigaspora</taxon>
    </lineage>
</organism>
<accession>A0ABM8VY10</accession>
<keyword evidence="2" id="KW-1185">Reference proteome</keyword>
<evidence type="ECO:0000313" key="2">
    <source>
        <dbReference type="Proteomes" id="UP000789901"/>
    </source>
</evidence>
<dbReference type="EMBL" id="CAJVQB010000212">
    <property type="protein sequence ID" value="CAG8475085.1"/>
    <property type="molecule type" value="Genomic_DNA"/>
</dbReference>
<name>A0ABM8VY10_GIGMA</name>
<dbReference type="Proteomes" id="UP000789901">
    <property type="component" value="Unassembled WGS sequence"/>
</dbReference>
<reference evidence="1 2" key="1">
    <citation type="submission" date="2021-06" db="EMBL/GenBank/DDBJ databases">
        <authorList>
            <person name="Kallberg Y."/>
            <person name="Tangrot J."/>
            <person name="Rosling A."/>
        </authorList>
    </citation>
    <scope>NUCLEOTIDE SEQUENCE [LARGE SCALE GENOMIC DNA]</scope>
    <source>
        <strain evidence="1 2">120-4 pot B 10/14</strain>
    </source>
</reference>
<comment type="caution">
    <text evidence="1">The sequence shown here is derived from an EMBL/GenBank/DDBJ whole genome shotgun (WGS) entry which is preliminary data.</text>
</comment>
<sequence>MKADKILIIFNSSFEFLINDLFNKHVMFDKSPVETIKGILKTNKLTRNLFMDMVQKKFIEILNYDPGISFFTLLRYWIKSNEDYNKLSNKVKNKHLSRDVHHILERITLKGSFDYFKHCLCGIERSMQTKNDWIKSKCRTLKEIFEILANDTKTLHSCIQVNSEWFCEASPLLWYDSFSNKSKTHLAIRTYIQEMSLEEKQIIKKHFNISRFVFKSLLPYSSFLQLINISNFMDAVINFWQKFCKNSQDCDQNNLIDQIPIKQLVIYNSTAPVIKLILLCNSSLETLKIIGSCYIDKIEKILEIAFEYCPNIVDFSIGLITFNLDYLEISWAPSLQYLILYQNNFVVNLKNIKLGDYLEKLVKSLPLNMKVIKIWMILQSYEEEVNLDDLYKFFSNINFRSLFVLLEIAVSYNSQVVSKSIQFDKFGKPEEIKSKSLKSFRSYNTLFNILF</sequence>
<protein>
    <submittedName>
        <fullName evidence="1">35718_t:CDS:1</fullName>
    </submittedName>
</protein>
<gene>
    <name evidence="1" type="ORF">GMARGA_LOCUS964</name>
</gene>
<proteinExistence type="predicted"/>